<dbReference type="EMBL" id="KL198023">
    <property type="protein sequence ID" value="KDQ17612.1"/>
    <property type="molecule type" value="Genomic_DNA"/>
</dbReference>
<dbReference type="HOGENOM" id="CLU_663909_0_0_1"/>
<name>A0A067N0B8_BOTB1</name>
<dbReference type="InParanoid" id="A0A067N0B8"/>
<reference evidence="3" key="1">
    <citation type="journal article" date="2014" name="Proc. Natl. Acad. Sci. U.S.A.">
        <title>Extensive sampling of basidiomycete genomes demonstrates inadequacy of the white-rot/brown-rot paradigm for wood decay fungi.</title>
        <authorList>
            <person name="Riley R."/>
            <person name="Salamov A.A."/>
            <person name="Brown D.W."/>
            <person name="Nagy L.G."/>
            <person name="Floudas D."/>
            <person name="Held B.W."/>
            <person name="Levasseur A."/>
            <person name="Lombard V."/>
            <person name="Morin E."/>
            <person name="Otillar R."/>
            <person name="Lindquist E.A."/>
            <person name="Sun H."/>
            <person name="LaButti K.M."/>
            <person name="Schmutz J."/>
            <person name="Jabbour D."/>
            <person name="Luo H."/>
            <person name="Baker S.E."/>
            <person name="Pisabarro A.G."/>
            <person name="Walton J.D."/>
            <person name="Blanchette R.A."/>
            <person name="Henrissat B."/>
            <person name="Martin F."/>
            <person name="Cullen D."/>
            <person name="Hibbett D.S."/>
            <person name="Grigoriev I.V."/>
        </authorList>
    </citation>
    <scope>NUCLEOTIDE SEQUENCE [LARGE SCALE GENOMIC DNA]</scope>
    <source>
        <strain evidence="3">FD-172 SS1</strain>
    </source>
</reference>
<accession>A0A067N0B8</accession>
<gene>
    <name evidence="2" type="ORF">BOTBODRAFT_172066</name>
</gene>
<feature type="region of interest" description="Disordered" evidence="1">
    <location>
        <begin position="241"/>
        <end position="269"/>
    </location>
</feature>
<dbReference type="AlphaFoldDB" id="A0A067N0B8"/>
<evidence type="ECO:0000256" key="1">
    <source>
        <dbReference type="SAM" id="MobiDB-lite"/>
    </source>
</evidence>
<feature type="compositionally biased region" description="Polar residues" evidence="1">
    <location>
        <begin position="1"/>
        <end position="11"/>
    </location>
</feature>
<feature type="region of interest" description="Disordered" evidence="1">
    <location>
        <begin position="1"/>
        <end position="25"/>
    </location>
</feature>
<protein>
    <submittedName>
        <fullName evidence="2">Uncharacterized protein</fullName>
    </submittedName>
</protein>
<organism evidence="2 3">
    <name type="scientific">Botryobasidium botryosum (strain FD-172 SS1)</name>
    <dbReference type="NCBI Taxonomy" id="930990"/>
    <lineage>
        <taxon>Eukaryota</taxon>
        <taxon>Fungi</taxon>
        <taxon>Dikarya</taxon>
        <taxon>Basidiomycota</taxon>
        <taxon>Agaricomycotina</taxon>
        <taxon>Agaricomycetes</taxon>
        <taxon>Cantharellales</taxon>
        <taxon>Botryobasidiaceae</taxon>
        <taxon>Botryobasidium</taxon>
    </lineage>
</organism>
<dbReference type="Proteomes" id="UP000027195">
    <property type="component" value="Unassembled WGS sequence"/>
</dbReference>
<feature type="compositionally biased region" description="Low complexity" evidence="1">
    <location>
        <begin position="256"/>
        <end position="269"/>
    </location>
</feature>
<sequence>MESTTSTSQPKGTPRPAPWSKYPFLSRYPPRTVMVRVATPTEWAISQKIYKDMSKPPTIEVASVTPGVVPVDRTGYPFFELYPPVKNFQSEVAPEAAKAEATSSSDRSGYPHFELYPKVDKIQVCEASSASAEETPRPCDRTGYPWFELYPSVKQEQKEEAVPAISKEVSSSIPDRSGYPYFELYPPVKKEQAEAAAPAPEIKSSQLADQPEYHPWFELCAEVGMTPEEVILRDVNARETKDRAEYSGNDLSDYNTPATTPASSPALPSSPRFGMYPAASQPGRAAYNFFDVYPITEVEAETPAPAREKRELVQDIPKRRSRIGGLTGTSGSPDFDEFAVFQPAYPFDAIYPRSRTDTEAADIFVGKRAGGRARSNRRSLCNILAAKRSRVATSCRNVWGKVVSALVRVG</sequence>
<evidence type="ECO:0000313" key="3">
    <source>
        <dbReference type="Proteomes" id="UP000027195"/>
    </source>
</evidence>
<proteinExistence type="predicted"/>
<evidence type="ECO:0000313" key="2">
    <source>
        <dbReference type="EMBL" id="KDQ17612.1"/>
    </source>
</evidence>
<keyword evidence="3" id="KW-1185">Reference proteome</keyword>